<dbReference type="InterPro" id="IPR029052">
    <property type="entry name" value="Metallo-depent_PP-like"/>
</dbReference>
<comment type="caution">
    <text evidence="2">The sequence shown here is derived from an EMBL/GenBank/DDBJ whole genome shotgun (WGS) entry which is preliminary data.</text>
</comment>
<organism evidence="2 3">
    <name type="scientific">Aduncisulcus paluster</name>
    <dbReference type="NCBI Taxonomy" id="2918883"/>
    <lineage>
        <taxon>Eukaryota</taxon>
        <taxon>Metamonada</taxon>
        <taxon>Carpediemonas-like organisms</taxon>
        <taxon>Aduncisulcus</taxon>
    </lineage>
</organism>
<evidence type="ECO:0000313" key="3">
    <source>
        <dbReference type="Proteomes" id="UP001057375"/>
    </source>
</evidence>
<name>A0ABQ5KG43_9EUKA</name>
<gene>
    <name evidence="2" type="ORF">ADUPG1_005922</name>
</gene>
<evidence type="ECO:0000313" key="2">
    <source>
        <dbReference type="EMBL" id="GKT31503.1"/>
    </source>
</evidence>
<sequence length="594" mass="67543">MKADFCAIIDSLSHICPNIIFVPGNHDPHNLFEDNISYPSEYSFRDRGTILCAHNRMIRLAEDLVILGCGGSEDSYYSVETGLHTDCTKLSASSELAWHGFGFPSLPSPKESSMYPIIPSDLSCKPYVFFEFMLHSLLGRLRLSSQPYLNIHSYIPLYRSPQTLSFFNYPHFTIGKLTPCQESALSTCHETNGGNNLSLKLRKDSTIHLFGMGVSSSIIDQLELKLDAEYTFLSRKQSLDTSFSSSDPLPFPRYDPHHDSSHTHSKPKHSQVFNPHSKSKHDIRHAIESSTDRWYSHLDPDHIMKSFVHQYHIVHDEHECDSESELSESESSESKHHKHKSFIMIPKCSMDPQSSISPLICPKNRICCYLPITFAQLSVMPHCLVSHCVALQHMQEFFSDLNTNVMSQLCADQRNNPWIKWISMRWTTDAPKFTFRSEADRNHHLTSKQPMTCQQQYGVLRPVIAEMEQRTLKEKDNIIFLTHQGPSSSCTTSSYNDKRSKYICAGSDYLDNVLHRFQTELRYSSFSPSLSSFQTRLVGCFHGHSHDGSFLGRCGSIPCINPGAVKDGQCALCTFEKDEDGKWGISMLERLDCI</sequence>
<keyword evidence="3" id="KW-1185">Reference proteome</keyword>
<dbReference type="PANTHER" id="PTHR37523:SF1">
    <property type="entry name" value="CALCINEURIN-LIKE PHOSPHOESTERASE DOMAIN-CONTAINING PROTEIN"/>
    <property type="match status" value="1"/>
</dbReference>
<dbReference type="SUPFAM" id="SSF56300">
    <property type="entry name" value="Metallo-dependent phosphatases"/>
    <property type="match status" value="2"/>
</dbReference>
<dbReference type="PANTHER" id="PTHR37523">
    <property type="entry name" value="METALLOPHOSPHOESTERASE"/>
    <property type="match status" value="1"/>
</dbReference>
<feature type="region of interest" description="Disordered" evidence="1">
    <location>
        <begin position="240"/>
        <end position="280"/>
    </location>
</feature>
<protein>
    <recommendedName>
        <fullName evidence="4">Calcineurin-like phosphoesterase domain-containing protein</fullName>
    </recommendedName>
</protein>
<accession>A0ABQ5KG43</accession>
<evidence type="ECO:0000256" key="1">
    <source>
        <dbReference type="SAM" id="MobiDB-lite"/>
    </source>
</evidence>
<proteinExistence type="predicted"/>
<evidence type="ECO:0008006" key="4">
    <source>
        <dbReference type="Google" id="ProtNLM"/>
    </source>
</evidence>
<dbReference type="Proteomes" id="UP001057375">
    <property type="component" value="Unassembled WGS sequence"/>
</dbReference>
<dbReference type="EMBL" id="BQXS01009687">
    <property type="protein sequence ID" value="GKT31503.1"/>
    <property type="molecule type" value="Genomic_DNA"/>
</dbReference>
<reference evidence="2" key="1">
    <citation type="submission" date="2022-03" db="EMBL/GenBank/DDBJ databases">
        <title>Draft genome sequence of Aduncisulcus paluster, a free-living microaerophilic Fornicata.</title>
        <authorList>
            <person name="Yuyama I."/>
            <person name="Kume K."/>
            <person name="Tamura T."/>
            <person name="Inagaki Y."/>
            <person name="Hashimoto T."/>
        </authorList>
    </citation>
    <scope>NUCLEOTIDE SEQUENCE</scope>
    <source>
        <strain evidence="2">NY0171</strain>
    </source>
</reference>